<dbReference type="InterPro" id="IPR007265">
    <property type="entry name" value="COG_su3"/>
</dbReference>
<evidence type="ECO:0000256" key="3">
    <source>
        <dbReference type="ARBA" id="ARBA00020976"/>
    </source>
</evidence>
<dbReference type="InterPro" id="IPR000727">
    <property type="entry name" value="T_SNARE_dom"/>
</dbReference>
<evidence type="ECO:0000256" key="2">
    <source>
        <dbReference type="ARBA" id="ARBA00009936"/>
    </source>
</evidence>
<dbReference type="InterPro" id="IPR021538">
    <property type="entry name" value="Syntaxin-5_N"/>
</dbReference>
<evidence type="ECO:0000256" key="9">
    <source>
        <dbReference type="SAM" id="Coils"/>
    </source>
</evidence>
<keyword evidence="7 11" id="KW-0472">Membrane</keyword>
<dbReference type="Pfam" id="PF04136">
    <property type="entry name" value="COG3_N"/>
    <property type="match status" value="1"/>
</dbReference>
<reference evidence="13" key="1">
    <citation type="submission" date="2021-02" db="EMBL/GenBank/DDBJ databases">
        <authorList>
            <person name="Nowell W R."/>
        </authorList>
    </citation>
    <scope>NUCLEOTIDE SEQUENCE</scope>
</reference>
<dbReference type="Pfam" id="PF20671">
    <property type="entry name" value="COG3_C"/>
    <property type="match status" value="1"/>
</dbReference>
<dbReference type="AlphaFoldDB" id="A0A814E3X5"/>
<evidence type="ECO:0000256" key="7">
    <source>
        <dbReference type="ARBA" id="ARBA00023136"/>
    </source>
</evidence>
<name>A0A814E3X5_ADIRI</name>
<dbReference type="InterPro" id="IPR010989">
    <property type="entry name" value="SNARE"/>
</dbReference>
<evidence type="ECO:0000259" key="12">
    <source>
        <dbReference type="PROSITE" id="PS50192"/>
    </source>
</evidence>
<protein>
    <recommendedName>
        <fullName evidence="3">Conserved oligomeric Golgi complex subunit 3</fullName>
    </recommendedName>
    <alternativeName>
        <fullName evidence="8">Component of oligomeric Golgi complex 3</fullName>
    </alternativeName>
</protein>
<evidence type="ECO:0000256" key="5">
    <source>
        <dbReference type="ARBA" id="ARBA00022927"/>
    </source>
</evidence>
<evidence type="ECO:0000256" key="10">
    <source>
        <dbReference type="SAM" id="MobiDB-lite"/>
    </source>
</evidence>
<keyword evidence="5" id="KW-0653">Protein transport</keyword>
<evidence type="ECO:0000313" key="14">
    <source>
        <dbReference type="Proteomes" id="UP000663852"/>
    </source>
</evidence>
<dbReference type="GO" id="GO:0006886">
    <property type="term" value="P:intracellular protein transport"/>
    <property type="evidence" value="ECO:0007669"/>
    <property type="project" value="InterPro"/>
</dbReference>
<evidence type="ECO:0000256" key="4">
    <source>
        <dbReference type="ARBA" id="ARBA00022448"/>
    </source>
</evidence>
<dbReference type="CDD" id="cd15844">
    <property type="entry name" value="SNARE_syntaxin5"/>
    <property type="match status" value="1"/>
</dbReference>
<dbReference type="GO" id="GO:0006891">
    <property type="term" value="P:intra-Golgi vesicle-mediated transport"/>
    <property type="evidence" value="ECO:0007669"/>
    <property type="project" value="TreeGrafter"/>
</dbReference>
<evidence type="ECO:0000256" key="11">
    <source>
        <dbReference type="SAM" id="Phobius"/>
    </source>
</evidence>
<dbReference type="Pfam" id="PF05739">
    <property type="entry name" value="SNARE"/>
    <property type="match status" value="1"/>
</dbReference>
<dbReference type="GO" id="GO:0005801">
    <property type="term" value="C:cis-Golgi network"/>
    <property type="evidence" value="ECO:0007669"/>
    <property type="project" value="InterPro"/>
</dbReference>
<dbReference type="Gene3D" id="1.20.58.70">
    <property type="match status" value="2"/>
</dbReference>
<keyword evidence="6" id="KW-0333">Golgi apparatus</keyword>
<gene>
    <name evidence="13" type="ORF">EDS130_LOCUS13160</name>
</gene>
<dbReference type="GO" id="GO:0007030">
    <property type="term" value="P:Golgi organization"/>
    <property type="evidence" value="ECO:0007669"/>
    <property type="project" value="TreeGrafter"/>
</dbReference>
<dbReference type="SMART" id="SM00397">
    <property type="entry name" value="t_SNARE"/>
    <property type="match status" value="1"/>
</dbReference>
<dbReference type="InterPro" id="IPR048320">
    <property type="entry name" value="COG3_N"/>
</dbReference>
<dbReference type="GO" id="GO:0017119">
    <property type="term" value="C:Golgi transport complex"/>
    <property type="evidence" value="ECO:0007669"/>
    <property type="project" value="TreeGrafter"/>
</dbReference>
<sequence length="1238" mass="141745">MQTNLMTETLPSPSTSLLIDRTTLWDNSSKDDDNNLEKCVAPLNDQAWQSVGSLKDLIDSKYGLNLNHTTNTNELVPWTNSDLVQLDNWIEKSLKTSEETSIALVGDPQQKSTFEHICLWEQQCQTLYNDINEAVQYLDTLHETYTKVSYKTNSLYRACEQLLADQAKLLNITECIDNRLSYFDDVDRFSKNLSITPLVSDVKQLIPTLTRIDECLAYFDTHSSFKQSLMYKNQMKQVLQKALNMIKAHIIQILQNSSNTIDANKSQTPLSNETYTLYYGRFRINAPKVKVLSEELEQRCTRNPEYEKTLSDCHECYTNQRRILLTASVQSAIQDLAVKHERDMCTLVRSGCAFLLHLCLDEYQLFYQFFSKHSTHLDTMLSEFCHILYDHLRSRIIHVIHLETLAELVTILKVEMIEEHVKNSAKELSTFETVCTQMLEDVQERLVYRTQVYVRNEILAYKPSPGDIAYPDKLEMMQKIAQSLKEQRATRLNSQSSVDSTTEVFFETIPGTDLAVISSSATTKDGQHSSPADFHGMWYPTVRRTLVCLSKLFRCLDRNIFQGLSQETLTMCVQSLIAASEMITKRKTALDGRLFLIKHLLILREQIAPFNVDFAVKEMVIDFSKLKEAAMKFLTKKSKLLSMNRDNAFLDFLLQGTLQVKESFIDSKREVDKHLKQTCELFIADISNQLCGPIRQYLQRAQVILKMNHDNNNTQKVSLRQQPFAKPEVLHDLIIENYNLMKKQLPDIFKMMSLYLANKDTEQILFKPVKTNIQQTYQELIVLIRDQYSEEDLQIIGCPSQEQISLLISTSASKYQYFSTLFSSQLCMHQEARHRWAPSVTRNSPASTTIVETLEPFAYQSLNNNNSSSSSSSFSLPLTIMPNGRDRTSEFQTTVKTFASKRNGLVNPSQVHMNRRQQPQTALEQRGVFMQHAKRIGNDLSQTFLKLEQLSLIAKQSSLFNDKSMEIQDLTLSIKQDISNLNRQIAQLQQYMNNTNGSKSKNSQTHSNSVVFVLQQDISNLNRQIAQLQQYMNNTNGSKSKNSQTHSNSVVFVLQSKLATMSNDFKQVLENRTQNLKEQKSRRDNFSSNTVTSSLSSGPAAINGRPSVLFRDEHASNGGDAVINMGSDGMYNSSMKQQLLVADETDNYLSSRSEAMQNIEQTIVELGDIFTQLATMVRQQEESIYRIDANVDDATQHIEGAHTELLRYLRTVTSNRWLIIKVFAVLIVFFLIFIVFLA</sequence>
<keyword evidence="11" id="KW-0812">Transmembrane</keyword>
<dbReference type="OrthoDB" id="296793at2759"/>
<comment type="caution">
    <text evidence="13">The sequence shown here is derived from an EMBL/GenBank/DDBJ whole genome shotgun (WGS) entry which is preliminary data.</text>
</comment>
<comment type="subcellular location">
    <subcellularLocation>
        <location evidence="1">Golgi apparatus membrane</location>
        <topology evidence="1">Peripheral membrane protein</topology>
    </subcellularLocation>
</comment>
<feature type="region of interest" description="Disordered" evidence="10">
    <location>
        <begin position="1075"/>
        <end position="1099"/>
    </location>
</feature>
<evidence type="ECO:0000313" key="13">
    <source>
        <dbReference type="EMBL" id="CAF0966767.1"/>
    </source>
</evidence>
<keyword evidence="9" id="KW-0175">Coiled coil</keyword>
<feature type="coiled-coil region" evidence="9">
    <location>
        <begin position="978"/>
        <end position="1038"/>
    </location>
</feature>
<dbReference type="GO" id="GO:0000139">
    <property type="term" value="C:Golgi membrane"/>
    <property type="evidence" value="ECO:0007669"/>
    <property type="project" value="UniProtKB-SubCell"/>
</dbReference>
<evidence type="ECO:0000256" key="1">
    <source>
        <dbReference type="ARBA" id="ARBA00004395"/>
    </source>
</evidence>
<dbReference type="Pfam" id="PF11416">
    <property type="entry name" value="Syntaxin-5_N"/>
    <property type="match status" value="1"/>
</dbReference>
<accession>A0A814E3X5</accession>
<dbReference type="SUPFAM" id="SSF47661">
    <property type="entry name" value="t-snare proteins"/>
    <property type="match status" value="2"/>
</dbReference>
<organism evidence="13 14">
    <name type="scientific">Adineta ricciae</name>
    <name type="common">Rotifer</name>
    <dbReference type="NCBI Taxonomy" id="249248"/>
    <lineage>
        <taxon>Eukaryota</taxon>
        <taxon>Metazoa</taxon>
        <taxon>Spiralia</taxon>
        <taxon>Gnathifera</taxon>
        <taxon>Rotifera</taxon>
        <taxon>Eurotatoria</taxon>
        <taxon>Bdelloidea</taxon>
        <taxon>Adinetida</taxon>
        <taxon>Adinetidae</taxon>
        <taxon>Adineta</taxon>
    </lineage>
</organism>
<feature type="transmembrane region" description="Helical" evidence="11">
    <location>
        <begin position="1217"/>
        <end position="1237"/>
    </location>
</feature>
<dbReference type="PANTHER" id="PTHR13302">
    <property type="entry name" value="CONSERVED OLIGOMERIC GOLGI COMPLEX COMPONENT 3"/>
    <property type="match status" value="1"/>
</dbReference>
<evidence type="ECO:0000256" key="8">
    <source>
        <dbReference type="ARBA" id="ARBA00031339"/>
    </source>
</evidence>
<proteinExistence type="inferred from homology"/>
<comment type="similarity">
    <text evidence="2">Belongs to the COG3 family.</text>
</comment>
<feature type="compositionally biased region" description="Basic and acidic residues" evidence="10">
    <location>
        <begin position="1075"/>
        <end position="1085"/>
    </location>
</feature>
<feature type="compositionally biased region" description="Low complexity" evidence="10">
    <location>
        <begin position="1087"/>
        <end position="1097"/>
    </location>
</feature>
<dbReference type="PANTHER" id="PTHR13302:SF8">
    <property type="entry name" value="CONSERVED OLIGOMERIC GOLGI COMPLEX SUBUNIT 3"/>
    <property type="match status" value="1"/>
</dbReference>
<feature type="domain" description="T-SNARE coiled-coil homology" evidence="12">
    <location>
        <begin position="1146"/>
        <end position="1208"/>
    </location>
</feature>
<keyword evidence="4" id="KW-0813">Transport</keyword>
<dbReference type="Gene3D" id="1.20.1280.170">
    <property type="entry name" value="Exocyst complex component Exo70"/>
    <property type="match status" value="1"/>
</dbReference>
<dbReference type="PROSITE" id="PS50192">
    <property type="entry name" value="T_SNARE"/>
    <property type="match status" value="1"/>
</dbReference>
<dbReference type="InterPro" id="IPR048685">
    <property type="entry name" value="COG3_C"/>
</dbReference>
<dbReference type="Proteomes" id="UP000663852">
    <property type="component" value="Unassembled WGS sequence"/>
</dbReference>
<keyword evidence="11" id="KW-1133">Transmembrane helix</keyword>
<dbReference type="EMBL" id="CAJNOJ010000051">
    <property type="protein sequence ID" value="CAF0966767.1"/>
    <property type="molecule type" value="Genomic_DNA"/>
</dbReference>
<evidence type="ECO:0000256" key="6">
    <source>
        <dbReference type="ARBA" id="ARBA00023034"/>
    </source>
</evidence>